<sequence>VGAFTEDEETLHTLFYAGILVWWVQGSKVSPNAQIDDVVPFLCVDENEKLRLHDNTVIDCADMSPPHPIIFTGLCGKPERYIRMGSFLQQQMQYPLLLGSNQPRSQQSI</sequence>
<organism evidence="1 2">
    <name type="scientific">Collybiopsis luxurians FD-317 M1</name>
    <dbReference type="NCBI Taxonomy" id="944289"/>
    <lineage>
        <taxon>Eukaryota</taxon>
        <taxon>Fungi</taxon>
        <taxon>Dikarya</taxon>
        <taxon>Basidiomycota</taxon>
        <taxon>Agaricomycotina</taxon>
        <taxon>Agaricomycetes</taxon>
        <taxon>Agaricomycetidae</taxon>
        <taxon>Agaricales</taxon>
        <taxon>Marasmiineae</taxon>
        <taxon>Omphalotaceae</taxon>
        <taxon>Collybiopsis</taxon>
        <taxon>Collybiopsis luxurians</taxon>
    </lineage>
</organism>
<accession>A0A0D0B6Z6</accession>
<dbReference type="Proteomes" id="UP000053593">
    <property type="component" value="Unassembled WGS sequence"/>
</dbReference>
<dbReference type="AlphaFoldDB" id="A0A0D0B6Z6"/>
<evidence type="ECO:0000313" key="1">
    <source>
        <dbReference type="EMBL" id="KIK59235.1"/>
    </source>
</evidence>
<protein>
    <submittedName>
        <fullName evidence="1">Uncharacterized protein</fullName>
    </submittedName>
</protein>
<proteinExistence type="predicted"/>
<feature type="non-terminal residue" evidence="1">
    <location>
        <position position="1"/>
    </location>
</feature>
<feature type="non-terminal residue" evidence="1">
    <location>
        <position position="109"/>
    </location>
</feature>
<evidence type="ECO:0000313" key="2">
    <source>
        <dbReference type="Proteomes" id="UP000053593"/>
    </source>
</evidence>
<reference evidence="1 2" key="1">
    <citation type="submission" date="2014-04" db="EMBL/GenBank/DDBJ databases">
        <title>Evolutionary Origins and Diversification of the Mycorrhizal Mutualists.</title>
        <authorList>
            <consortium name="DOE Joint Genome Institute"/>
            <consortium name="Mycorrhizal Genomics Consortium"/>
            <person name="Kohler A."/>
            <person name="Kuo A."/>
            <person name="Nagy L.G."/>
            <person name="Floudas D."/>
            <person name="Copeland A."/>
            <person name="Barry K.W."/>
            <person name="Cichocki N."/>
            <person name="Veneault-Fourrey C."/>
            <person name="LaButti K."/>
            <person name="Lindquist E.A."/>
            <person name="Lipzen A."/>
            <person name="Lundell T."/>
            <person name="Morin E."/>
            <person name="Murat C."/>
            <person name="Riley R."/>
            <person name="Ohm R."/>
            <person name="Sun H."/>
            <person name="Tunlid A."/>
            <person name="Henrissat B."/>
            <person name="Grigoriev I.V."/>
            <person name="Hibbett D.S."/>
            <person name="Martin F."/>
        </authorList>
    </citation>
    <scope>NUCLEOTIDE SEQUENCE [LARGE SCALE GENOMIC DNA]</scope>
    <source>
        <strain evidence="1 2">FD-317 M1</strain>
    </source>
</reference>
<dbReference type="OrthoDB" id="2634326at2759"/>
<dbReference type="EMBL" id="KN834780">
    <property type="protein sequence ID" value="KIK59235.1"/>
    <property type="molecule type" value="Genomic_DNA"/>
</dbReference>
<dbReference type="HOGENOM" id="CLU_150168_0_0_1"/>
<gene>
    <name evidence="1" type="ORF">GYMLUDRAFT_104305</name>
</gene>
<keyword evidence="2" id="KW-1185">Reference proteome</keyword>
<name>A0A0D0B6Z6_9AGAR</name>